<evidence type="ECO:0000313" key="3">
    <source>
        <dbReference type="Proteomes" id="UP000236161"/>
    </source>
</evidence>
<evidence type="ECO:0000313" key="2">
    <source>
        <dbReference type="EMBL" id="PKA64765.1"/>
    </source>
</evidence>
<name>A0A2I0BAF2_9ASPA</name>
<dbReference type="STRING" id="1088818.A0A2I0BAF2"/>
<reference evidence="2 3" key="1">
    <citation type="journal article" date="2017" name="Nature">
        <title>The Apostasia genome and the evolution of orchids.</title>
        <authorList>
            <person name="Zhang G.Q."/>
            <person name="Liu K.W."/>
            <person name="Li Z."/>
            <person name="Lohaus R."/>
            <person name="Hsiao Y.Y."/>
            <person name="Niu S.C."/>
            <person name="Wang J.Y."/>
            <person name="Lin Y.C."/>
            <person name="Xu Q."/>
            <person name="Chen L.J."/>
            <person name="Yoshida K."/>
            <person name="Fujiwara S."/>
            <person name="Wang Z.W."/>
            <person name="Zhang Y.Q."/>
            <person name="Mitsuda N."/>
            <person name="Wang M."/>
            <person name="Liu G.H."/>
            <person name="Pecoraro L."/>
            <person name="Huang H.X."/>
            <person name="Xiao X.J."/>
            <person name="Lin M."/>
            <person name="Wu X.Y."/>
            <person name="Wu W.L."/>
            <person name="Chen Y.Y."/>
            <person name="Chang S.B."/>
            <person name="Sakamoto S."/>
            <person name="Ohme-Takagi M."/>
            <person name="Yagi M."/>
            <person name="Zeng S.J."/>
            <person name="Shen C.Y."/>
            <person name="Yeh C.M."/>
            <person name="Luo Y.B."/>
            <person name="Tsai W.C."/>
            <person name="Van de Peer Y."/>
            <person name="Liu Z.J."/>
        </authorList>
    </citation>
    <scope>NUCLEOTIDE SEQUENCE [LARGE SCALE GENOMIC DNA]</scope>
    <source>
        <strain evidence="3">cv. Shenzhen</strain>
        <tissue evidence="2">Stem</tissue>
    </source>
</reference>
<accession>A0A2I0BAF2</accession>
<dbReference type="PANTHER" id="PTHR33696:SF1">
    <property type="entry name" value="T22J18.15"/>
    <property type="match status" value="1"/>
</dbReference>
<evidence type="ECO:0000256" key="1">
    <source>
        <dbReference type="SAM" id="MobiDB-lite"/>
    </source>
</evidence>
<organism evidence="2 3">
    <name type="scientific">Apostasia shenzhenica</name>
    <dbReference type="NCBI Taxonomy" id="1088818"/>
    <lineage>
        <taxon>Eukaryota</taxon>
        <taxon>Viridiplantae</taxon>
        <taxon>Streptophyta</taxon>
        <taxon>Embryophyta</taxon>
        <taxon>Tracheophyta</taxon>
        <taxon>Spermatophyta</taxon>
        <taxon>Magnoliopsida</taxon>
        <taxon>Liliopsida</taxon>
        <taxon>Asparagales</taxon>
        <taxon>Orchidaceae</taxon>
        <taxon>Apostasioideae</taxon>
        <taxon>Apostasia</taxon>
    </lineage>
</organism>
<dbReference type="AlphaFoldDB" id="A0A2I0BAF2"/>
<dbReference type="Pfam" id="PF05097">
    <property type="entry name" value="DUF688"/>
    <property type="match status" value="1"/>
</dbReference>
<sequence>MRETSPFHFAGGDPLGLPVNFRSQLFLRSSPFRSHYSSAVPFSWEHEPGIPKNPSDPVSDFHPSRIPLPPPIRSSSFRSRKKRSEGSFDADPFALALAECAKEPPAADPDLEDFLRRSSAAERRRTASWSAAGGGFGLFGLYSSCKAAFAAGSVADSMVRIPRSGLLNRRFG</sequence>
<dbReference type="PANTHER" id="PTHR33696">
    <property type="entry name" value="T22J18.15-RELATED"/>
    <property type="match status" value="1"/>
</dbReference>
<dbReference type="EMBL" id="KZ451900">
    <property type="protein sequence ID" value="PKA64765.1"/>
    <property type="molecule type" value="Genomic_DNA"/>
</dbReference>
<feature type="region of interest" description="Disordered" evidence="1">
    <location>
        <begin position="46"/>
        <end position="86"/>
    </location>
</feature>
<proteinExistence type="predicted"/>
<keyword evidence="3" id="KW-1185">Reference proteome</keyword>
<gene>
    <name evidence="2" type="ORF">AXF42_Ash016796</name>
</gene>
<protein>
    <submittedName>
        <fullName evidence="2">Uncharacterized protein</fullName>
    </submittedName>
</protein>
<dbReference type="InterPro" id="IPR007789">
    <property type="entry name" value="DUF688"/>
</dbReference>
<dbReference type="Proteomes" id="UP000236161">
    <property type="component" value="Unassembled WGS sequence"/>
</dbReference>
<dbReference type="OrthoDB" id="1925896at2759"/>